<keyword evidence="2" id="KW-1185">Reference proteome</keyword>
<comment type="caution">
    <text evidence="1">The sequence shown here is derived from an EMBL/GenBank/DDBJ whole genome shotgun (WGS) entry which is preliminary data.</text>
</comment>
<evidence type="ECO:0000313" key="2">
    <source>
        <dbReference type="Proteomes" id="UP000758603"/>
    </source>
</evidence>
<protein>
    <submittedName>
        <fullName evidence="1">Uncharacterized protein</fullName>
    </submittedName>
</protein>
<dbReference type="GeneID" id="70132110"/>
<evidence type="ECO:0000313" key="1">
    <source>
        <dbReference type="EMBL" id="KAH6651617.1"/>
    </source>
</evidence>
<dbReference type="InterPro" id="IPR022085">
    <property type="entry name" value="OpdG"/>
</dbReference>
<reference evidence="1" key="1">
    <citation type="journal article" date="2021" name="Nat. Commun.">
        <title>Genetic determinants of endophytism in the Arabidopsis root mycobiome.</title>
        <authorList>
            <person name="Mesny F."/>
            <person name="Miyauchi S."/>
            <person name="Thiergart T."/>
            <person name="Pickel B."/>
            <person name="Atanasova L."/>
            <person name="Karlsson M."/>
            <person name="Huettel B."/>
            <person name="Barry K.W."/>
            <person name="Haridas S."/>
            <person name="Chen C."/>
            <person name="Bauer D."/>
            <person name="Andreopoulos W."/>
            <person name="Pangilinan J."/>
            <person name="LaButti K."/>
            <person name="Riley R."/>
            <person name="Lipzen A."/>
            <person name="Clum A."/>
            <person name="Drula E."/>
            <person name="Henrissat B."/>
            <person name="Kohler A."/>
            <person name="Grigoriev I.V."/>
            <person name="Martin F.M."/>
            <person name="Hacquard S."/>
        </authorList>
    </citation>
    <scope>NUCLEOTIDE SEQUENCE</scope>
    <source>
        <strain evidence="1">MPI-SDFR-AT-0073</strain>
    </source>
</reference>
<dbReference type="Proteomes" id="UP000758603">
    <property type="component" value="Unassembled WGS sequence"/>
</dbReference>
<dbReference type="Pfam" id="PF12311">
    <property type="entry name" value="DUF3632"/>
    <property type="match status" value="1"/>
</dbReference>
<dbReference type="PANTHER" id="PTHR38797:SF4">
    <property type="entry name" value="NUCLEAR PORE COMPLEX PROTEIN NUP85"/>
    <property type="match status" value="1"/>
</dbReference>
<organism evidence="1 2">
    <name type="scientific">Truncatella angustata</name>
    <dbReference type="NCBI Taxonomy" id="152316"/>
    <lineage>
        <taxon>Eukaryota</taxon>
        <taxon>Fungi</taxon>
        <taxon>Dikarya</taxon>
        <taxon>Ascomycota</taxon>
        <taxon>Pezizomycotina</taxon>
        <taxon>Sordariomycetes</taxon>
        <taxon>Xylariomycetidae</taxon>
        <taxon>Amphisphaeriales</taxon>
        <taxon>Sporocadaceae</taxon>
        <taxon>Truncatella</taxon>
    </lineage>
</organism>
<proteinExistence type="predicted"/>
<gene>
    <name evidence="1" type="ORF">BKA67DRAFT_571360</name>
</gene>
<sequence>MTDTSWAAEVRSDKWWQDEEPQRAIDILEALVDTNIDASSAAEQITSMYKPLVKAEPSSVAIIWGILVRAVRAVGQNEAAAKKLVDFVLHVQNSGDVLDEAGEQINLNGQAIWRDLPEFSYHFREYGIYIEDADDYKGDWLEQASQLQNATTFAALFLEASDARHMSFLASSGLIDGVELAYARDQAERAAMFIPPAVIWIKLAGKTLHKLCQDRIARNATLGVKRPGSEWLWNGGVGFSPERWDFWKRRFGELAGQAGLDEHLQTLAREAEAKMEEIGG</sequence>
<accession>A0A9P8ZW03</accession>
<name>A0A9P8ZW03_9PEZI</name>
<dbReference type="OrthoDB" id="3350591at2759"/>
<dbReference type="EMBL" id="JAGPXC010000006">
    <property type="protein sequence ID" value="KAH6651617.1"/>
    <property type="molecule type" value="Genomic_DNA"/>
</dbReference>
<dbReference type="InterPro" id="IPR053204">
    <property type="entry name" value="Oxopyrrolidines_Biosynth-assoc"/>
</dbReference>
<dbReference type="PANTHER" id="PTHR38797">
    <property type="entry name" value="NUCLEAR PORE COMPLEX PROTEIN NUP85-RELATED"/>
    <property type="match status" value="1"/>
</dbReference>
<dbReference type="RefSeq" id="XP_045955895.1">
    <property type="nucleotide sequence ID" value="XM_046103218.1"/>
</dbReference>
<dbReference type="AlphaFoldDB" id="A0A9P8ZW03"/>